<keyword evidence="3" id="KW-1185">Reference proteome</keyword>
<gene>
    <name evidence="2" type="ORF">IQ22_00042</name>
</gene>
<protein>
    <submittedName>
        <fullName evidence="2">Chaperone modulatory protein CbpM</fullName>
    </submittedName>
</protein>
<reference evidence="2 3" key="1">
    <citation type="journal article" date="2015" name="Stand. Genomic Sci.">
        <title>Genomic Encyclopedia of Bacterial and Archaeal Type Strains, Phase III: the genomes of soil and plant-associated and newly described type strains.</title>
        <authorList>
            <person name="Whitman W.B."/>
            <person name="Woyke T."/>
            <person name="Klenk H.P."/>
            <person name="Zhou Y."/>
            <person name="Lilburn T.G."/>
            <person name="Beck B.J."/>
            <person name="De Vos P."/>
            <person name="Vandamme P."/>
            <person name="Eisen J.A."/>
            <person name="Garrity G."/>
            <person name="Hugenholtz P."/>
            <person name="Kyrpides N.C."/>
        </authorList>
    </citation>
    <scope>NUCLEOTIDE SEQUENCE [LARGE SCALE GENOMIC DNA]</scope>
    <source>
        <strain evidence="2 3">CGMCC 1.6858</strain>
    </source>
</reference>
<dbReference type="Proteomes" id="UP000316905">
    <property type="component" value="Unassembled WGS sequence"/>
</dbReference>
<sequence length="101" mass="11761">MTTVILEFGLDELSRLVNTPPTRVIEIVEHGIVEPSGQGPDRWMFDLSALHTVRRAVRLQRELELDWAGIALAIDLLDEVERLRTENQRLRQRLARFMLQE</sequence>
<dbReference type="Gene3D" id="1.10.1660.10">
    <property type="match status" value="1"/>
</dbReference>
<accession>A0A562QNK4</accession>
<evidence type="ECO:0000313" key="2">
    <source>
        <dbReference type="EMBL" id="TWI58338.1"/>
    </source>
</evidence>
<feature type="coiled-coil region" evidence="1">
    <location>
        <begin position="73"/>
        <end position="100"/>
    </location>
</feature>
<dbReference type="AlphaFoldDB" id="A0A562QNK4"/>
<dbReference type="RefSeq" id="WP_145136246.1">
    <property type="nucleotide sequence ID" value="NZ_VLKY01000001.1"/>
</dbReference>
<evidence type="ECO:0000256" key="1">
    <source>
        <dbReference type="SAM" id="Coils"/>
    </source>
</evidence>
<dbReference type="Pfam" id="PF13591">
    <property type="entry name" value="MerR_2"/>
    <property type="match status" value="1"/>
</dbReference>
<evidence type="ECO:0000313" key="3">
    <source>
        <dbReference type="Proteomes" id="UP000316905"/>
    </source>
</evidence>
<keyword evidence="1" id="KW-0175">Coiled coil</keyword>
<dbReference type="EMBL" id="VLKY01000001">
    <property type="protein sequence ID" value="TWI58338.1"/>
    <property type="molecule type" value="Genomic_DNA"/>
</dbReference>
<organism evidence="2 3">
    <name type="scientific">Pseudomonas duriflava</name>
    <dbReference type="NCBI Taxonomy" id="459528"/>
    <lineage>
        <taxon>Bacteria</taxon>
        <taxon>Pseudomonadati</taxon>
        <taxon>Pseudomonadota</taxon>
        <taxon>Gammaproteobacteria</taxon>
        <taxon>Pseudomonadales</taxon>
        <taxon>Pseudomonadaceae</taxon>
        <taxon>Pseudomonas</taxon>
    </lineage>
</organism>
<comment type="caution">
    <text evidence="2">The sequence shown here is derived from an EMBL/GenBank/DDBJ whole genome shotgun (WGS) entry which is preliminary data.</text>
</comment>
<dbReference type="OrthoDB" id="5567704at2"/>
<name>A0A562QNK4_9PSED</name>
<proteinExistence type="predicted"/>